<dbReference type="EMBL" id="CP045725">
    <property type="protein sequence ID" value="QGF23973.1"/>
    <property type="molecule type" value="Genomic_DNA"/>
</dbReference>
<reference evidence="1 2" key="1">
    <citation type="submission" date="2019-10" db="EMBL/GenBank/DDBJ databases">
        <title>Genomic analysis of Raineyella sp. CBA3103.</title>
        <authorList>
            <person name="Roh S.W."/>
        </authorList>
    </citation>
    <scope>NUCLEOTIDE SEQUENCE [LARGE SCALE GENOMIC DNA]</scope>
    <source>
        <strain evidence="1 2">CBA3103</strain>
    </source>
</reference>
<sequence length="85" mass="8936">MATITIRYWAGAREAAGVAAEEFDAPTVDDALRQAGTARGGDAEFTRVIGLCSFLLDGRRLGVEDRTRPLTGAVELEALPPFAGG</sequence>
<name>A0A5Q2FFS5_9ACTN</name>
<dbReference type="RefSeq" id="WP_153572502.1">
    <property type="nucleotide sequence ID" value="NZ_CP045725.1"/>
</dbReference>
<dbReference type="Proteomes" id="UP000386847">
    <property type="component" value="Chromosome"/>
</dbReference>
<proteinExistence type="predicted"/>
<gene>
    <name evidence="1" type="ORF">Rai3103_10115</name>
</gene>
<dbReference type="KEGG" id="rain:Rai3103_10115"/>
<evidence type="ECO:0000313" key="2">
    <source>
        <dbReference type="Proteomes" id="UP000386847"/>
    </source>
</evidence>
<dbReference type="Gene3D" id="3.10.20.30">
    <property type="match status" value="1"/>
</dbReference>
<keyword evidence="2" id="KW-1185">Reference proteome</keyword>
<dbReference type="SUPFAM" id="SSF54285">
    <property type="entry name" value="MoaD/ThiS"/>
    <property type="match status" value="1"/>
</dbReference>
<protein>
    <submittedName>
        <fullName evidence="1">MoaD/ThiS family protein</fullName>
    </submittedName>
</protein>
<evidence type="ECO:0000313" key="1">
    <source>
        <dbReference type="EMBL" id="QGF23973.1"/>
    </source>
</evidence>
<dbReference type="InterPro" id="IPR012675">
    <property type="entry name" value="Beta-grasp_dom_sf"/>
</dbReference>
<dbReference type="InterPro" id="IPR016155">
    <property type="entry name" value="Mopterin_synth/thiamin_S_b"/>
</dbReference>
<accession>A0A5Q2FFS5</accession>
<dbReference type="AlphaFoldDB" id="A0A5Q2FFS5"/>
<organism evidence="1 2">
    <name type="scientific">Raineyella fluvialis</name>
    <dbReference type="NCBI Taxonomy" id="2662261"/>
    <lineage>
        <taxon>Bacteria</taxon>
        <taxon>Bacillati</taxon>
        <taxon>Actinomycetota</taxon>
        <taxon>Actinomycetes</taxon>
        <taxon>Propionibacteriales</taxon>
        <taxon>Propionibacteriaceae</taxon>
        <taxon>Raineyella</taxon>
    </lineage>
</organism>